<comment type="pathway">
    <text evidence="1 7">Cofactor biosynthesis; riboflavin biosynthesis; riboflavin from 2-hydroxy-3-oxobutyl phosphate and 5-amino-6-(D-ribitylamino)uracil: step 1/2.</text>
</comment>
<evidence type="ECO:0000313" key="8">
    <source>
        <dbReference type="EMBL" id="KAK7824626.1"/>
    </source>
</evidence>
<comment type="caution">
    <text evidence="8">The sequence shown here is derived from an EMBL/GenBank/DDBJ whole genome shotgun (WGS) entry which is preliminary data.</text>
</comment>
<dbReference type="AlphaFoldDB" id="A0AAW0JDZ6"/>
<dbReference type="GO" id="GO:0009231">
    <property type="term" value="P:riboflavin biosynthetic process"/>
    <property type="evidence" value="ECO:0007669"/>
    <property type="project" value="UniProtKB-KW"/>
</dbReference>
<dbReference type="Pfam" id="PF00885">
    <property type="entry name" value="DMRL_synthase"/>
    <property type="match status" value="1"/>
</dbReference>
<evidence type="ECO:0000256" key="2">
    <source>
        <dbReference type="ARBA" id="ARBA00007424"/>
    </source>
</evidence>
<comment type="catalytic activity">
    <reaction evidence="6 7">
        <text>(2S)-2-hydroxy-3-oxobutyl phosphate + 5-amino-6-(D-ribitylamino)uracil = 6,7-dimethyl-8-(1-D-ribityl)lumazine + phosphate + 2 H2O + H(+)</text>
        <dbReference type="Rhea" id="RHEA:26152"/>
        <dbReference type="ChEBI" id="CHEBI:15377"/>
        <dbReference type="ChEBI" id="CHEBI:15378"/>
        <dbReference type="ChEBI" id="CHEBI:15934"/>
        <dbReference type="ChEBI" id="CHEBI:43474"/>
        <dbReference type="ChEBI" id="CHEBI:58201"/>
        <dbReference type="ChEBI" id="CHEBI:58830"/>
        <dbReference type="EC" id="2.5.1.78"/>
    </reaction>
</comment>
<dbReference type="InterPro" id="IPR034964">
    <property type="entry name" value="LS"/>
</dbReference>
<dbReference type="PANTHER" id="PTHR21058:SF0">
    <property type="entry name" value="6,7-DIMETHYL-8-RIBITYLLUMAZINE SYNTHASE"/>
    <property type="match status" value="1"/>
</dbReference>
<sequence>MKMAASFASTHCFLPLYQSRLAPTHHLQNNTTSSSTTIPLHLNRNSNSKPLSFSSSHAAWSTVLTLHEQTLTRHDYFLHCIHQVVWVPGSFEIGVAAERLGKSQKYHAILCIGAVIRGDTSHYDAVVNSAASGVLSAGLNSGWSFH</sequence>
<evidence type="ECO:0000256" key="6">
    <source>
        <dbReference type="ARBA" id="ARBA00048785"/>
    </source>
</evidence>
<dbReference type="SUPFAM" id="SSF52121">
    <property type="entry name" value="Lumazine synthase"/>
    <property type="match status" value="1"/>
</dbReference>
<dbReference type="Proteomes" id="UP000237347">
    <property type="component" value="Unassembled WGS sequence"/>
</dbReference>
<evidence type="ECO:0000256" key="7">
    <source>
        <dbReference type="RuleBase" id="RU003795"/>
    </source>
</evidence>
<reference evidence="8 9" key="1">
    <citation type="journal article" date="2018" name="Sci. Data">
        <title>The draft genome sequence of cork oak.</title>
        <authorList>
            <person name="Ramos A.M."/>
            <person name="Usie A."/>
            <person name="Barbosa P."/>
            <person name="Barros P.M."/>
            <person name="Capote T."/>
            <person name="Chaves I."/>
            <person name="Simoes F."/>
            <person name="Abreu I."/>
            <person name="Carrasquinho I."/>
            <person name="Faro C."/>
            <person name="Guimaraes J.B."/>
            <person name="Mendonca D."/>
            <person name="Nobrega F."/>
            <person name="Rodrigues L."/>
            <person name="Saibo N.J.M."/>
            <person name="Varela M.C."/>
            <person name="Egas C."/>
            <person name="Matos J."/>
            <person name="Miguel C.M."/>
            <person name="Oliveira M.M."/>
            <person name="Ricardo C.P."/>
            <person name="Goncalves S."/>
        </authorList>
    </citation>
    <scope>NUCLEOTIDE SEQUENCE [LARGE SCALE GENOMIC DNA]</scope>
    <source>
        <strain evidence="9">cv. HL8</strain>
    </source>
</reference>
<keyword evidence="4 7" id="KW-0686">Riboflavin biosynthesis</keyword>
<evidence type="ECO:0000256" key="4">
    <source>
        <dbReference type="ARBA" id="ARBA00022619"/>
    </source>
</evidence>
<dbReference type="GO" id="GO:0000906">
    <property type="term" value="F:6,7-dimethyl-8-ribityllumazine synthase activity"/>
    <property type="evidence" value="ECO:0007669"/>
    <property type="project" value="UniProtKB-EC"/>
</dbReference>
<dbReference type="EC" id="2.5.1.78" evidence="3 7"/>
<dbReference type="PANTHER" id="PTHR21058">
    <property type="entry name" value="6,7-DIMETHYL-8-RIBITYLLUMAZINE SYNTHASE DMRL SYNTHASE LUMAZINE SYNTHASE"/>
    <property type="match status" value="1"/>
</dbReference>
<evidence type="ECO:0000313" key="9">
    <source>
        <dbReference type="Proteomes" id="UP000237347"/>
    </source>
</evidence>
<gene>
    <name evidence="8" type="ORF">CFP56_034247</name>
</gene>
<name>A0AAW0JDZ6_QUESU</name>
<dbReference type="GO" id="GO:0009349">
    <property type="term" value="C:riboflavin synthase complex"/>
    <property type="evidence" value="ECO:0007669"/>
    <property type="project" value="UniProtKB-UniRule"/>
</dbReference>
<proteinExistence type="inferred from homology"/>
<evidence type="ECO:0000256" key="1">
    <source>
        <dbReference type="ARBA" id="ARBA00004917"/>
    </source>
</evidence>
<dbReference type="InterPro" id="IPR036467">
    <property type="entry name" value="LS/RS_sf"/>
</dbReference>
<dbReference type="InterPro" id="IPR002180">
    <property type="entry name" value="LS/RS"/>
</dbReference>
<accession>A0AAW0JDZ6</accession>
<evidence type="ECO:0000256" key="5">
    <source>
        <dbReference type="ARBA" id="ARBA00022679"/>
    </source>
</evidence>
<keyword evidence="5 7" id="KW-0808">Transferase</keyword>
<dbReference type="EMBL" id="PKMF04000598">
    <property type="protein sequence ID" value="KAK7824626.1"/>
    <property type="molecule type" value="Genomic_DNA"/>
</dbReference>
<comment type="similarity">
    <text evidence="2 7">Belongs to the DMRL synthase family.</text>
</comment>
<dbReference type="Gene3D" id="3.40.50.960">
    <property type="entry name" value="Lumazine/riboflavin synthase"/>
    <property type="match status" value="1"/>
</dbReference>
<comment type="function">
    <text evidence="7">Catalyzes the formation of 6,7-dimethyl-8-ribityllumazine by condensation of 5-amino-6-(D-ribitylamino)uracil with 3,4-dihydroxy-2-butanone 4-phosphate. This is the penultimate step in the biosynthesis of riboflavin.</text>
</comment>
<evidence type="ECO:0000256" key="3">
    <source>
        <dbReference type="ARBA" id="ARBA00012664"/>
    </source>
</evidence>
<organism evidence="8 9">
    <name type="scientific">Quercus suber</name>
    <name type="common">Cork oak</name>
    <dbReference type="NCBI Taxonomy" id="58331"/>
    <lineage>
        <taxon>Eukaryota</taxon>
        <taxon>Viridiplantae</taxon>
        <taxon>Streptophyta</taxon>
        <taxon>Embryophyta</taxon>
        <taxon>Tracheophyta</taxon>
        <taxon>Spermatophyta</taxon>
        <taxon>Magnoliopsida</taxon>
        <taxon>eudicotyledons</taxon>
        <taxon>Gunneridae</taxon>
        <taxon>Pentapetalae</taxon>
        <taxon>rosids</taxon>
        <taxon>fabids</taxon>
        <taxon>Fagales</taxon>
        <taxon>Fagaceae</taxon>
        <taxon>Quercus</taxon>
    </lineage>
</organism>
<keyword evidence="9" id="KW-1185">Reference proteome</keyword>
<protein>
    <recommendedName>
        <fullName evidence="3 7">6,7-dimethyl-8-ribityllumazine synthase</fullName>
        <shortName evidence="7">DMRL synthase</shortName>
        <ecNumber evidence="3 7">2.5.1.78</ecNumber>
    </recommendedName>
</protein>